<dbReference type="EMBL" id="VIGX01000029">
    <property type="protein sequence ID" value="TWS24633.1"/>
    <property type="molecule type" value="Genomic_DNA"/>
</dbReference>
<proteinExistence type="predicted"/>
<evidence type="ECO:0000313" key="3">
    <source>
        <dbReference type="Proteomes" id="UP000319375"/>
    </source>
</evidence>
<accession>A0A5C5RQ41</accession>
<sequence length="167" mass="16324">MVVLALVDDRGVGRRVVLLVVGAALVVVGVVLLERAGGVDVDVGVSSCGTMTIGGSGISTLTGGAAAGVEVTVAVTVRSGIAGEAGMTGAAGGGGCVVEVMGATGAELRDTGADEGEIPTFTEPGLASEVGDSAAIGRSWTDSPHPAMRMVGASRPSTACAQRRVFR</sequence>
<keyword evidence="3" id="KW-1185">Reference proteome</keyword>
<gene>
    <name evidence="2" type="ORF">FK530_23420</name>
</gene>
<feature type="transmembrane region" description="Helical" evidence="1">
    <location>
        <begin position="12"/>
        <end position="33"/>
    </location>
</feature>
<evidence type="ECO:0000313" key="2">
    <source>
        <dbReference type="EMBL" id="TWS24633.1"/>
    </source>
</evidence>
<comment type="caution">
    <text evidence="2">The sequence shown here is derived from an EMBL/GenBank/DDBJ whole genome shotgun (WGS) entry which is preliminary data.</text>
</comment>
<name>A0A5C5RQ41_9ACTN</name>
<keyword evidence="1" id="KW-0472">Membrane</keyword>
<evidence type="ECO:0000256" key="1">
    <source>
        <dbReference type="SAM" id="Phobius"/>
    </source>
</evidence>
<keyword evidence="1" id="KW-0812">Transmembrane</keyword>
<dbReference type="Proteomes" id="UP000319375">
    <property type="component" value="Unassembled WGS sequence"/>
</dbReference>
<organism evidence="2 3">
    <name type="scientific">Tsukamurella conjunctivitidis</name>
    <dbReference type="NCBI Taxonomy" id="2592068"/>
    <lineage>
        <taxon>Bacteria</taxon>
        <taxon>Bacillati</taxon>
        <taxon>Actinomycetota</taxon>
        <taxon>Actinomycetes</taxon>
        <taxon>Mycobacteriales</taxon>
        <taxon>Tsukamurellaceae</taxon>
        <taxon>Tsukamurella</taxon>
    </lineage>
</organism>
<dbReference type="RefSeq" id="WP_146489326.1">
    <property type="nucleotide sequence ID" value="NZ_VIGX01000029.1"/>
</dbReference>
<reference evidence="2 3" key="1">
    <citation type="submission" date="2019-06" db="EMBL/GenBank/DDBJ databases">
        <title>Tsukamurella conjunctivitidis sp. nov., Tsukamurella assacharolytica sp. nov. and Tsukamurella sputae sp. nov. isolated from patients with conjunctivitis, bacteraemia (lymphoma) and respiratory infection (sputum) in Hong Kong.</title>
        <authorList>
            <person name="Teng J.L.L."/>
            <person name="Lee H.H."/>
            <person name="Fong J.Y.H."/>
            <person name="Fok K.M.N."/>
            <person name="Lau S.K.P."/>
            <person name="Woo P.C.Y."/>
        </authorList>
    </citation>
    <scope>NUCLEOTIDE SEQUENCE [LARGE SCALE GENOMIC DNA]</scope>
    <source>
        <strain evidence="2 3">HKU72</strain>
    </source>
</reference>
<keyword evidence="1" id="KW-1133">Transmembrane helix</keyword>
<dbReference type="AlphaFoldDB" id="A0A5C5RQ41"/>
<protein>
    <submittedName>
        <fullName evidence="2">Uncharacterized protein</fullName>
    </submittedName>
</protein>